<keyword evidence="6" id="KW-0564">Palmitate</keyword>
<dbReference type="InterPro" id="IPR004843">
    <property type="entry name" value="Calcineurin-like_PHP"/>
</dbReference>
<dbReference type="GO" id="GO:0016020">
    <property type="term" value="C:membrane"/>
    <property type="evidence" value="ECO:0007669"/>
    <property type="project" value="UniProtKB-SubCell"/>
</dbReference>
<gene>
    <name evidence="15" type="ORF">EW145_g5843</name>
</gene>
<keyword evidence="8" id="KW-0449">Lipoprotein</keyword>
<evidence type="ECO:0000256" key="7">
    <source>
        <dbReference type="ARBA" id="ARBA00023180"/>
    </source>
</evidence>
<feature type="compositionally biased region" description="Polar residues" evidence="10">
    <location>
        <begin position="890"/>
        <end position="906"/>
    </location>
</feature>
<evidence type="ECO:0000313" key="15">
    <source>
        <dbReference type="EMBL" id="THH03993.1"/>
    </source>
</evidence>
<evidence type="ECO:0000256" key="2">
    <source>
        <dbReference type="ARBA" id="ARBA00022692"/>
    </source>
</evidence>
<sequence>MLPTVKLGLLALAAVGVRARTQTSGLGPSAYTVPGRFPTTLFSSYYNDPTQTSEQVQPLVTDPVLHTAYSFSLTDPDSVPVNDTSDPHPLPPRVSPSTLIAHAIQQLQALVTPETPNSPFVNNTCAACQAALGVVKFVALAAPEEGPAVVEALCETFKLSSTCSTAYGPYALGPVVTQVLAAANVEGYDGQLICENFFGTCPLPPTSALNLTSWFTKPKPDPLPTPKKPSGKRLKVLHISDFHLDARYATGAEANCTSGLCCREGNIATSSPNQTLIPAPRYGSFIWQVLYAYDSPYALVLSALEAIPALTGTENTGFAWTMYTGDLVAHDQDNQLSHAYVEYVETVMFDLFRRVLNAGPTYVALGNHDSVGVPTSHRAEDAPHSLGGALADQYNWNYDHLANLWAHEHWLPEAAVKLARAHYGAYMVRRHDGLRVITLNTNLWYKFDLVIYDRANWFNYINMTSPDTSGMLRFLTDELQDAEDAGERVWIMGHVLSGWDGSNPLVNPSNLFYQIVDRYSPHVIANVFWGHTHEDELSIYYANNGTVMSADTALAVSWIGPSVTPNANLNSGFRVYEVDSVTFEVLDAHTWYSDVNAFPGLDGQIDDGPTYKYEYNTREAYGKNITSWGENDPLNATWWHLVTESMESDPSLVRTSFALDAAGIVRSSRLYGYMGHLKLGPSMTETNGGITVPAAIPDEKKRRRRFVGFSERREINRRKLDSRNKPRPWVERKLVVGFVICIAGYAWYVYIGRFCVPMIRRRENALGGRAMGVAFLVVFCLLGLMFWWTYFKLILTPPGFAKDFVPKTSAPQGKPSHSHGRSISSASHSRVHVHDIDSDRLDSTEDDIGGTPYADIFPTPSHPPTSIGPSQDAPSQSHSRDLERDGSGRTHATPTSLSTVDLSTHAPSLLKQISSTSSRRESSQQKHRVRRPSENEGLNGEVPNADAALADKITAAHPFDNPKLTPLPSKTITNTNENGIENNVQKANDVLPPPQYSRRPPTHPALLPEYRYCYKDGFIKPMRAHHCRICATCVLLYDHHCPWIGQCVGAHNQKFFVHFVQWCPLWLLWIFATLVAMNAKRDPDPSINIDPQQVVIMALSALFFIFTILVLMAQIRLIILNQSSVESMITSTMKEREGATLKRMVPICSFRKKREIMKQWDVEWGAIYTEGNLWWLGSAKANWEHRMGKNRWAWFLPVGHSEGDGLTFPTNPRFDKEGRWRRRNEWPPELR</sequence>
<dbReference type="Pfam" id="PF00149">
    <property type="entry name" value="Metallophos"/>
    <property type="match status" value="1"/>
</dbReference>
<feature type="transmembrane region" description="Helical" evidence="11">
    <location>
        <begin position="734"/>
        <end position="751"/>
    </location>
</feature>
<dbReference type="GO" id="GO:0008081">
    <property type="term" value="F:phosphoric diester hydrolase activity"/>
    <property type="evidence" value="ECO:0007669"/>
    <property type="project" value="TreeGrafter"/>
</dbReference>
<keyword evidence="3" id="KW-0378">Hydrolase</keyword>
<dbReference type="Proteomes" id="UP000308199">
    <property type="component" value="Unassembled WGS sequence"/>
</dbReference>
<feature type="compositionally biased region" description="Basic and acidic residues" evidence="10">
    <location>
        <begin position="878"/>
        <end position="888"/>
    </location>
</feature>
<feature type="transmembrane region" description="Helical" evidence="11">
    <location>
        <begin position="1095"/>
        <end position="1119"/>
    </location>
</feature>
<dbReference type="GO" id="GO:0019706">
    <property type="term" value="F:protein-cysteine S-palmitoyltransferase activity"/>
    <property type="evidence" value="ECO:0007669"/>
    <property type="project" value="UniProtKB-EC"/>
</dbReference>
<dbReference type="OrthoDB" id="1436450at2759"/>
<feature type="chain" id="PRO_5020853055" description="Calcineurin-like phosphoesterase domain-containing protein" evidence="12">
    <location>
        <begin position="20"/>
        <end position="1231"/>
    </location>
</feature>
<organism evidence="15 16">
    <name type="scientific">Phellinidium pouzarii</name>
    <dbReference type="NCBI Taxonomy" id="167371"/>
    <lineage>
        <taxon>Eukaryota</taxon>
        <taxon>Fungi</taxon>
        <taxon>Dikarya</taxon>
        <taxon>Basidiomycota</taxon>
        <taxon>Agaricomycotina</taxon>
        <taxon>Agaricomycetes</taxon>
        <taxon>Hymenochaetales</taxon>
        <taxon>Hymenochaetaceae</taxon>
        <taxon>Phellinidium</taxon>
    </lineage>
</organism>
<protein>
    <recommendedName>
        <fullName evidence="17">Calcineurin-like phosphoesterase domain-containing protein</fullName>
    </recommendedName>
</protein>
<evidence type="ECO:0000256" key="5">
    <source>
        <dbReference type="ARBA" id="ARBA00023136"/>
    </source>
</evidence>
<comment type="caution">
    <text evidence="15">The sequence shown here is derived from an EMBL/GenBank/DDBJ whole genome shotgun (WGS) entry which is preliminary data.</text>
</comment>
<feature type="transmembrane region" description="Helical" evidence="11">
    <location>
        <begin position="1055"/>
        <end position="1075"/>
    </location>
</feature>
<feature type="domain" description="Calcineurin-like phosphoesterase" evidence="13">
    <location>
        <begin position="234"/>
        <end position="534"/>
    </location>
</feature>
<evidence type="ECO:0000256" key="9">
    <source>
        <dbReference type="ARBA" id="ARBA00048048"/>
    </source>
</evidence>
<evidence type="ECO:0008006" key="17">
    <source>
        <dbReference type="Google" id="ProtNLM"/>
    </source>
</evidence>
<evidence type="ECO:0000259" key="14">
    <source>
        <dbReference type="Pfam" id="PF01529"/>
    </source>
</evidence>
<evidence type="ECO:0000256" key="8">
    <source>
        <dbReference type="ARBA" id="ARBA00023288"/>
    </source>
</evidence>
<evidence type="ECO:0000313" key="16">
    <source>
        <dbReference type="Proteomes" id="UP000308199"/>
    </source>
</evidence>
<evidence type="ECO:0000256" key="1">
    <source>
        <dbReference type="ARBA" id="ARBA00004141"/>
    </source>
</evidence>
<evidence type="ECO:0000256" key="6">
    <source>
        <dbReference type="ARBA" id="ARBA00023139"/>
    </source>
</evidence>
<dbReference type="SUPFAM" id="SSF56300">
    <property type="entry name" value="Metallo-dependent phosphatases"/>
    <property type="match status" value="1"/>
</dbReference>
<dbReference type="AlphaFoldDB" id="A0A4V3XC07"/>
<dbReference type="InterPro" id="IPR041805">
    <property type="entry name" value="ASMase/PPN1_MPP"/>
</dbReference>
<feature type="compositionally biased region" description="Polar residues" evidence="10">
    <location>
        <begin position="867"/>
        <end position="877"/>
    </location>
</feature>
<proteinExistence type="predicted"/>
<keyword evidence="2 11" id="KW-0812">Transmembrane</keyword>
<dbReference type="Pfam" id="PF01529">
    <property type="entry name" value="DHHC"/>
    <property type="match status" value="1"/>
</dbReference>
<evidence type="ECO:0000256" key="11">
    <source>
        <dbReference type="SAM" id="Phobius"/>
    </source>
</evidence>
<dbReference type="EMBL" id="SGPK01000388">
    <property type="protein sequence ID" value="THH03993.1"/>
    <property type="molecule type" value="Genomic_DNA"/>
</dbReference>
<feature type="transmembrane region" description="Helical" evidence="11">
    <location>
        <begin position="772"/>
        <end position="790"/>
    </location>
</feature>
<evidence type="ECO:0000259" key="13">
    <source>
        <dbReference type="Pfam" id="PF00149"/>
    </source>
</evidence>
<dbReference type="CDD" id="cd00842">
    <property type="entry name" value="MPP_ASMase"/>
    <property type="match status" value="1"/>
</dbReference>
<dbReference type="PANTHER" id="PTHR10340:SF27">
    <property type="entry name" value="ACL091CP"/>
    <property type="match status" value="1"/>
</dbReference>
<feature type="region of interest" description="Disordered" evidence="10">
    <location>
        <begin position="806"/>
        <end position="942"/>
    </location>
</feature>
<evidence type="ECO:0000256" key="3">
    <source>
        <dbReference type="ARBA" id="ARBA00022801"/>
    </source>
</evidence>
<dbReference type="PROSITE" id="PS50216">
    <property type="entry name" value="DHHC"/>
    <property type="match status" value="1"/>
</dbReference>
<comment type="subcellular location">
    <subcellularLocation>
        <location evidence="1">Membrane</location>
        <topology evidence="1">Multi-pass membrane protein</topology>
    </subcellularLocation>
</comment>
<evidence type="ECO:0000256" key="12">
    <source>
        <dbReference type="SAM" id="SignalP"/>
    </source>
</evidence>
<keyword evidence="12" id="KW-0732">Signal</keyword>
<dbReference type="InterPro" id="IPR001594">
    <property type="entry name" value="Palmitoyltrfase_DHHC"/>
</dbReference>
<dbReference type="PANTHER" id="PTHR10340">
    <property type="entry name" value="SPHINGOMYELIN PHOSPHODIESTERASE"/>
    <property type="match status" value="1"/>
</dbReference>
<reference evidence="15 16" key="1">
    <citation type="submission" date="2019-02" db="EMBL/GenBank/DDBJ databases">
        <title>Genome sequencing of the rare red list fungi Phellinidium pouzarii.</title>
        <authorList>
            <person name="Buettner E."/>
            <person name="Kellner H."/>
        </authorList>
    </citation>
    <scope>NUCLEOTIDE SEQUENCE [LARGE SCALE GENOMIC DNA]</scope>
    <source>
        <strain evidence="15 16">DSM 108285</strain>
    </source>
</reference>
<keyword evidence="7" id="KW-0325">Glycoprotein</keyword>
<feature type="compositionally biased region" description="Basic and acidic residues" evidence="10">
    <location>
        <begin position="832"/>
        <end position="843"/>
    </location>
</feature>
<evidence type="ECO:0000256" key="4">
    <source>
        <dbReference type="ARBA" id="ARBA00022989"/>
    </source>
</evidence>
<name>A0A4V3XC07_9AGAM</name>
<dbReference type="InterPro" id="IPR029052">
    <property type="entry name" value="Metallo-depent_PP-like"/>
</dbReference>
<accession>A0A4V3XC07</accession>
<keyword evidence="4 11" id="KW-1133">Transmembrane helix</keyword>
<feature type="domain" description="Palmitoyltransferase DHHC" evidence="14">
    <location>
        <begin position="1009"/>
        <end position="1128"/>
    </location>
</feature>
<comment type="catalytic activity">
    <reaction evidence="9">
        <text>L-cysteinyl-[protein] + hexadecanoyl-CoA = S-hexadecanoyl-L-cysteinyl-[protein] + CoA</text>
        <dbReference type="Rhea" id="RHEA:36683"/>
        <dbReference type="Rhea" id="RHEA-COMP:10131"/>
        <dbReference type="Rhea" id="RHEA-COMP:11032"/>
        <dbReference type="ChEBI" id="CHEBI:29950"/>
        <dbReference type="ChEBI" id="CHEBI:57287"/>
        <dbReference type="ChEBI" id="CHEBI:57379"/>
        <dbReference type="ChEBI" id="CHEBI:74151"/>
        <dbReference type="EC" id="2.3.1.225"/>
    </reaction>
</comment>
<keyword evidence="5 11" id="KW-0472">Membrane</keyword>
<feature type="signal peptide" evidence="12">
    <location>
        <begin position="1"/>
        <end position="19"/>
    </location>
</feature>
<evidence type="ECO:0000256" key="10">
    <source>
        <dbReference type="SAM" id="MobiDB-lite"/>
    </source>
</evidence>
<dbReference type="GO" id="GO:0005615">
    <property type="term" value="C:extracellular space"/>
    <property type="evidence" value="ECO:0007669"/>
    <property type="project" value="TreeGrafter"/>
</dbReference>
<keyword evidence="16" id="KW-1185">Reference proteome</keyword>